<dbReference type="AlphaFoldDB" id="A0A4R6UXK5"/>
<dbReference type="CDD" id="cd00093">
    <property type="entry name" value="HTH_XRE"/>
    <property type="match status" value="1"/>
</dbReference>
<comment type="caution">
    <text evidence="2">The sequence shown here is derived from an EMBL/GenBank/DDBJ whole genome shotgun (WGS) entry which is preliminary data.</text>
</comment>
<dbReference type="GO" id="GO:0003677">
    <property type="term" value="F:DNA binding"/>
    <property type="evidence" value="ECO:0007669"/>
    <property type="project" value="InterPro"/>
</dbReference>
<dbReference type="Pfam" id="PF13560">
    <property type="entry name" value="HTH_31"/>
    <property type="match status" value="1"/>
</dbReference>
<feature type="domain" description="HTH cro/C1-type" evidence="1">
    <location>
        <begin position="17"/>
        <end position="71"/>
    </location>
</feature>
<dbReference type="RefSeq" id="WP_133741550.1">
    <property type="nucleotide sequence ID" value="NZ_SNYN01000007.1"/>
</dbReference>
<dbReference type="Gene3D" id="1.10.260.40">
    <property type="entry name" value="lambda repressor-like DNA-binding domains"/>
    <property type="match status" value="1"/>
</dbReference>
<reference evidence="2 3" key="1">
    <citation type="submission" date="2019-03" db="EMBL/GenBank/DDBJ databases">
        <title>Genomic Encyclopedia of Type Strains, Phase IV (KMG-IV): sequencing the most valuable type-strain genomes for metagenomic binning, comparative biology and taxonomic classification.</title>
        <authorList>
            <person name="Goeker M."/>
        </authorList>
    </citation>
    <scope>NUCLEOTIDE SEQUENCE [LARGE SCALE GENOMIC DNA]</scope>
    <source>
        <strain evidence="2 3">DSM 46770</strain>
    </source>
</reference>
<evidence type="ECO:0000259" key="1">
    <source>
        <dbReference type="PROSITE" id="PS50943"/>
    </source>
</evidence>
<keyword evidence="3" id="KW-1185">Reference proteome</keyword>
<dbReference type="InterPro" id="IPR001387">
    <property type="entry name" value="Cro/C1-type_HTH"/>
</dbReference>
<evidence type="ECO:0000313" key="3">
    <source>
        <dbReference type="Proteomes" id="UP000295281"/>
    </source>
</evidence>
<dbReference type="EMBL" id="SNYN01000007">
    <property type="protein sequence ID" value="TDQ52197.1"/>
    <property type="molecule type" value="Genomic_DNA"/>
</dbReference>
<proteinExistence type="predicted"/>
<evidence type="ECO:0000313" key="2">
    <source>
        <dbReference type="EMBL" id="TDQ52197.1"/>
    </source>
</evidence>
<dbReference type="SUPFAM" id="SSF47413">
    <property type="entry name" value="lambda repressor-like DNA-binding domains"/>
    <property type="match status" value="1"/>
</dbReference>
<sequence>MSADQPTVTSRGLGAELRSLRKERRLSSTKIAEQLGWVQSKISKIETGKQKVTPTDVASLLAVYGVTGHERDRMIIKAENAGELGLWEKQGGMSRDSHTLIQLEAEATSIFNLEPLVLPGLLQTPDYTRALMKSGNIPESDVEVRVAARLGRQAILSRDDAPAVEFVIDEGVLRRLMVPAKPMARQLRHVVETSERPNVTVRVLPLSLGGHSGLDGSFMLLDFARQKPVVHVEHKISALFLEEPHEIEVYRSEVANLREITLKPAASVDFISAIARELDQE</sequence>
<name>A0A4R6UXK5_9ACTN</name>
<dbReference type="SMART" id="SM00530">
    <property type="entry name" value="HTH_XRE"/>
    <property type="match status" value="1"/>
</dbReference>
<dbReference type="InterPro" id="IPR043917">
    <property type="entry name" value="DUF5753"/>
</dbReference>
<dbReference type="InterPro" id="IPR010982">
    <property type="entry name" value="Lambda_DNA-bd_dom_sf"/>
</dbReference>
<protein>
    <submittedName>
        <fullName evidence="2">Helix-turn-helix protein</fullName>
    </submittedName>
</protein>
<dbReference type="PROSITE" id="PS50943">
    <property type="entry name" value="HTH_CROC1"/>
    <property type="match status" value="1"/>
</dbReference>
<dbReference type="OrthoDB" id="3458445at2"/>
<organism evidence="2 3">
    <name type="scientific">Actinorugispora endophytica</name>
    <dbReference type="NCBI Taxonomy" id="1605990"/>
    <lineage>
        <taxon>Bacteria</taxon>
        <taxon>Bacillati</taxon>
        <taxon>Actinomycetota</taxon>
        <taxon>Actinomycetes</taxon>
        <taxon>Streptosporangiales</taxon>
        <taxon>Nocardiopsidaceae</taxon>
        <taxon>Actinorugispora</taxon>
    </lineage>
</organism>
<accession>A0A4R6UXK5</accession>
<dbReference type="Proteomes" id="UP000295281">
    <property type="component" value="Unassembled WGS sequence"/>
</dbReference>
<gene>
    <name evidence="2" type="ORF">EV190_10727</name>
</gene>
<dbReference type="Pfam" id="PF19054">
    <property type="entry name" value="DUF5753"/>
    <property type="match status" value="1"/>
</dbReference>